<keyword evidence="5" id="KW-0498">Mitosis</keyword>
<dbReference type="GO" id="GO:0051301">
    <property type="term" value="P:cell division"/>
    <property type="evidence" value="ECO:0007669"/>
    <property type="project" value="UniProtKB-KW"/>
</dbReference>
<dbReference type="InterPro" id="IPR027417">
    <property type="entry name" value="P-loop_NTPase"/>
</dbReference>
<evidence type="ECO:0000256" key="11">
    <source>
        <dbReference type="PIRNR" id="PIRNR005719"/>
    </source>
</evidence>
<dbReference type="OMA" id="CPALDNM"/>
<feature type="compositionally biased region" description="Basic and acidic residues" evidence="13">
    <location>
        <begin position="33"/>
        <end position="42"/>
    </location>
</feature>
<dbReference type="InterPro" id="IPR036277">
    <property type="entry name" value="SMC_hinge_sf"/>
</dbReference>
<keyword evidence="9 11" id="KW-0539">Nucleus</keyword>
<dbReference type="FunFam" id="3.40.50.300:FF:000585">
    <property type="entry name" value="Structural maintenance of chromosomes 4"/>
    <property type="match status" value="1"/>
</dbReference>
<keyword evidence="10" id="KW-0131">Cell cycle</keyword>
<feature type="coiled-coil region" evidence="12">
    <location>
        <begin position="1144"/>
        <end position="1188"/>
    </location>
</feature>
<evidence type="ECO:0000256" key="4">
    <source>
        <dbReference type="ARBA" id="ARBA00022741"/>
    </source>
</evidence>
<comment type="caution">
    <text evidence="15">The sequence shown here is derived from an EMBL/GenBank/DDBJ whole genome shotgun (WGS) entry which is preliminary data.</text>
</comment>
<dbReference type="PANTHER" id="PTHR18937">
    <property type="entry name" value="STRUCTURAL MAINTENANCE OF CHROMOSOMES SMC FAMILY MEMBER"/>
    <property type="match status" value="1"/>
</dbReference>
<dbReference type="OrthoDB" id="5575062at2759"/>
<dbReference type="HOGENOM" id="CLU_001042_4_1_1"/>
<keyword evidence="8" id="KW-0226">DNA condensation</keyword>
<dbReference type="RefSeq" id="XP_007875114.1">
    <property type="nucleotide sequence ID" value="XM_007876923.1"/>
</dbReference>
<dbReference type="InterPro" id="IPR010935">
    <property type="entry name" value="SMC_hinge"/>
</dbReference>
<dbReference type="InterPro" id="IPR024704">
    <property type="entry name" value="SMC"/>
</dbReference>
<dbReference type="GO" id="GO:0007076">
    <property type="term" value="P:mitotic chromosome condensation"/>
    <property type="evidence" value="ECO:0007669"/>
    <property type="project" value="UniProtKB-ARBA"/>
</dbReference>
<proteinExistence type="inferred from homology"/>
<feature type="coiled-coil region" evidence="12">
    <location>
        <begin position="430"/>
        <end position="478"/>
    </location>
</feature>
<dbReference type="eggNOG" id="KOG0996">
    <property type="taxonomic scope" value="Eukaryota"/>
</dbReference>
<feature type="coiled-coil region" evidence="12">
    <location>
        <begin position="921"/>
        <end position="962"/>
    </location>
</feature>
<feature type="compositionally biased region" description="Polar residues" evidence="13">
    <location>
        <begin position="1"/>
        <end position="10"/>
    </location>
</feature>
<feature type="coiled-coil region" evidence="12">
    <location>
        <begin position="1034"/>
        <end position="1072"/>
    </location>
</feature>
<evidence type="ECO:0000256" key="6">
    <source>
        <dbReference type="ARBA" id="ARBA00022840"/>
    </source>
</evidence>
<comment type="similarity">
    <text evidence="2">Belongs to the SMC family. SMC4 subfamily.</text>
</comment>
<dbReference type="GO" id="GO:0005524">
    <property type="term" value="F:ATP binding"/>
    <property type="evidence" value="ECO:0007669"/>
    <property type="project" value="UniProtKB-KW"/>
</dbReference>
<dbReference type="GO" id="GO:0005634">
    <property type="term" value="C:nucleus"/>
    <property type="evidence" value="ECO:0007669"/>
    <property type="project" value="UniProtKB-SubCell"/>
</dbReference>
<evidence type="ECO:0000259" key="14">
    <source>
        <dbReference type="SMART" id="SM00968"/>
    </source>
</evidence>
<dbReference type="SUPFAM" id="SSF75553">
    <property type="entry name" value="Smc hinge domain"/>
    <property type="match status" value="1"/>
</dbReference>
<feature type="compositionally biased region" description="Polar residues" evidence="13">
    <location>
        <begin position="44"/>
        <end position="60"/>
    </location>
</feature>
<reference evidence="16" key="1">
    <citation type="journal article" date="2016" name="Nat. Commun.">
        <title>Genome analysis of three Pneumocystis species reveals adaptation mechanisms to life exclusively in mammalian hosts.</title>
        <authorList>
            <person name="Ma L."/>
            <person name="Chen Z."/>
            <person name="Huang D.W."/>
            <person name="Kutty G."/>
            <person name="Ishihara M."/>
            <person name="Wang H."/>
            <person name="Abouelleil A."/>
            <person name="Bishop L."/>
            <person name="Davey E."/>
            <person name="Deng R."/>
            <person name="Deng X."/>
            <person name="Fan L."/>
            <person name="Fantoni G."/>
            <person name="Fitzgerald M."/>
            <person name="Gogineni E."/>
            <person name="Goldberg J.M."/>
            <person name="Handley G."/>
            <person name="Hu X."/>
            <person name="Huber C."/>
            <person name="Jiao X."/>
            <person name="Jones K."/>
            <person name="Levin J.Z."/>
            <person name="Liu Y."/>
            <person name="Macdonald P."/>
            <person name="Melnikov A."/>
            <person name="Raley C."/>
            <person name="Sassi M."/>
            <person name="Sherman B.T."/>
            <person name="Song X."/>
            <person name="Sykes S."/>
            <person name="Tran B."/>
            <person name="Walsh L."/>
            <person name="Xia Y."/>
            <person name="Yang J."/>
            <person name="Young S."/>
            <person name="Zeng Q."/>
            <person name="Zheng X."/>
            <person name="Stephens R."/>
            <person name="Nusbaum C."/>
            <person name="Birren B.W."/>
            <person name="Azadi P."/>
            <person name="Lempicki R.A."/>
            <person name="Cuomo C.A."/>
            <person name="Kovacs J.A."/>
        </authorList>
    </citation>
    <scope>NUCLEOTIDE SEQUENCE [LARGE SCALE GENOMIC DNA]</scope>
    <source>
        <strain evidence="16">B123</strain>
    </source>
</reference>
<dbReference type="VEuPathDB" id="FungiDB:PNEG_03058"/>
<evidence type="ECO:0000256" key="5">
    <source>
        <dbReference type="ARBA" id="ARBA00022776"/>
    </source>
</evidence>
<dbReference type="Gene3D" id="3.30.70.1620">
    <property type="match status" value="1"/>
</dbReference>
<dbReference type="SUPFAM" id="SSF52540">
    <property type="entry name" value="P-loop containing nucleoside triphosphate hydrolases"/>
    <property type="match status" value="1"/>
</dbReference>
<dbReference type="InterPro" id="IPR003395">
    <property type="entry name" value="RecF/RecN/SMC_N"/>
</dbReference>
<dbReference type="GO" id="GO:0000796">
    <property type="term" value="C:condensin complex"/>
    <property type="evidence" value="ECO:0007669"/>
    <property type="project" value="TreeGrafter"/>
</dbReference>
<dbReference type="Pfam" id="PF06470">
    <property type="entry name" value="SMC_hinge"/>
    <property type="match status" value="1"/>
</dbReference>
<organism evidence="15 16">
    <name type="scientific">Pneumocystis murina (strain B123)</name>
    <name type="common">Mouse pneumocystis pneumonia agent</name>
    <name type="synonym">Pneumocystis carinii f. sp. muris</name>
    <dbReference type="NCBI Taxonomy" id="1069680"/>
    <lineage>
        <taxon>Eukaryota</taxon>
        <taxon>Fungi</taxon>
        <taxon>Dikarya</taxon>
        <taxon>Ascomycota</taxon>
        <taxon>Taphrinomycotina</taxon>
        <taxon>Pneumocystomycetes</taxon>
        <taxon>Pneumocystaceae</taxon>
        <taxon>Pneumocystis</taxon>
    </lineage>
</organism>
<evidence type="ECO:0000256" key="13">
    <source>
        <dbReference type="SAM" id="MobiDB-lite"/>
    </source>
</evidence>
<dbReference type="Gene3D" id="3.40.50.300">
    <property type="entry name" value="P-loop containing nucleotide triphosphate hydrolases"/>
    <property type="match status" value="2"/>
</dbReference>
<evidence type="ECO:0000313" key="16">
    <source>
        <dbReference type="Proteomes" id="UP000011958"/>
    </source>
</evidence>
<evidence type="ECO:0000256" key="2">
    <source>
        <dbReference type="ARBA" id="ARBA00006005"/>
    </source>
</evidence>
<evidence type="ECO:0000256" key="9">
    <source>
        <dbReference type="ARBA" id="ARBA00023242"/>
    </source>
</evidence>
<dbReference type="Proteomes" id="UP000011958">
    <property type="component" value="Unassembled WGS sequence"/>
</dbReference>
<dbReference type="PANTHER" id="PTHR18937:SF172">
    <property type="entry name" value="STRUCTURAL MAINTENANCE OF CHROMOSOMES PROTEIN"/>
    <property type="match status" value="1"/>
</dbReference>
<keyword evidence="3" id="KW-0132">Cell division</keyword>
<dbReference type="GeneID" id="19896745"/>
<evidence type="ECO:0000313" key="15">
    <source>
        <dbReference type="EMBL" id="EMR08582.1"/>
    </source>
</evidence>
<evidence type="ECO:0000256" key="10">
    <source>
        <dbReference type="ARBA" id="ARBA00023306"/>
    </source>
</evidence>
<comment type="subcellular location">
    <subcellularLocation>
        <location evidence="1 11">Nucleus</location>
    </subcellularLocation>
</comment>
<evidence type="ECO:0000256" key="1">
    <source>
        <dbReference type="ARBA" id="ARBA00004123"/>
    </source>
</evidence>
<dbReference type="FunFam" id="3.40.50.300:FF:000481">
    <property type="entry name" value="Structural maintenance of chromosomes 4"/>
    <property type="match status" value="1"/>
</dbReference>
<evidence type="ECO:0000256" key="8">
    <source>
        <dbReference type="ARBA" id="ARBA00023067"/>
    </source>
</evidence>
<accession>M7NMX5</accession>
<feature type="coiled-coil region" evidence="12">
    <location>
        <begin position="616"/>
        <end position="660"/>
    </location>
</feature>
<feature type="region of interest" description="Disordered" evidence="13">
    <location>
        <begin position="1"/>
        <end position="68"/>
    </location>
</feature>
<protein>
    <recommendedName>
        <fullName evidence="11">Structural maintenance of chromosomes protein</fullName>
    </recommendedName>
</protein>
<dbReference type="GO" id="GO:0016887">
    <property type="term" value="F:ATP hydrolysis activity"/>
    <property type="evidence" value="ECO:0007669"/>
    <property type="project" value="InterPro"/>
</dbReference>
<dbReference type="Pfam" id="PF02463">
    <property type="entry name" value="SMC_N"/>
    <property type="match status" value="1"/>
</dbReference>
<dbReference type="SMART" id="SM00968">
    <property type="entry name" value="SMC_hinge"/>
    <property type="match status" value="1"/>
</dbReference>
<sequence length="1356" mass="156570">MVRPSRNTRANFPEKKRCYGRIVGSSESETENENNKEQRDITRSPITSTSVASMTSSPMSALSPKKEDNLTMEFSSLKMYTSPDKTKEKDIKIKQGPLSSKVKRVPLVQLSSLSQNSPIQKLSSISPAKLGLSNQLILSEQAVNDSKQIERLMISQLVLTNFKSYAGRQCIGPFHPSFSSIVGPNGSGKSNVIDALLFVFGFRASQMRQSKISALIHKSLAYSDLDFCSVEIYFEEIQEIENSNSSSVSYIIKPESRMVISRKAFKNNTSKYMVNDRESSYTEITKLLKEKGVDLDHKRFLILQGEVESIAQMKPKAPNDHEDGLLEYLEDIIGTSNYKKRIEETSIKLDRLNELCEERLNRVSVVKKEKDNLESRKEIVLSYIRDDNILTMKQSKLYQAYIFECDANIEATKEHIKKLREIIDADEFMYKENSKKIKELEKQHEKILKEHENLEIDLLNAQKEFTKYDQENIKLQEKQKHLLQKQKKNNTLIQTNSHSYLEAVRSIENCANQITSCEKEIFELTNRLQLETKELEKIRYELKDKTHDISDQLEIKQKKLDPWIEQINNRQSKIDVINSEIKILVDKENRSVQEIHNIQKRIRTIEEEETIAKETIQQCRIDKENKERELLYAKEEYEKMKEEEKRFKEKLSQCHQKEDEARASYSEFRNHNSVLDGLMKLKESGRIDGFYGRLGSLGTIPDKYDIAISTACSSLNHMVVETVEAGQQCLEYLRENNLGRAVFIILNRLPSRSMSPIETPENVPRLFDLITPKEKKFSPAFFNALQNTLVVDDLLQANRIAYGKKRWRVVTLDGQLIDKSGTMTGGGNKVLRGGMSSKLESNVSISSITKYEQERKVIEKAYQTFSSKYIQLQSKINNIAKEIPELDVKISILSLELSTYHNNILDAKKTLKEVSSLYEISPVEIKKKKELENEVASLEKENVMTRKNMVGIEQEIKQLQDRIMEIGGIRLRTQKAKVDNIQDQLNTIHDSIANADVLKIKKEKDKVRFEKAISDSKNELQVIETQVFDVKSNITKKTKLIDTLRSKIEKIQQEINDKADELLEIKSRQNEEMKVNNAARAKEIETKNKLEEYNKVLLDNEKKSKHWKDKLNGLKLQNISDTLEDNEPLELQVFSKEELKNINQEKLKSEILVLEEKTQNIKIEFGVLEEYRKREQEYKARSEDLENIVNERNSVCSYLNELKQTRLNEFMLGFNLISLKLKEMYQMITMGGNAELELVDSLDPFSEGILFSVMPPKKSWKNISNLSGGEKTLSSLALVFALHHYKPTPLYVMDEIDAALDFRNVSIVANYIKDRTKNAQFIVISLRNNMFELAARLIGIYKTENMTKTITMENIL</sequence>
<keyword evidence="7 12" id="KW-0175">Coiled coil</keyword>
<dbReference type="STRING" id="1069680.M7NMX5"/>
<keyword evidence="4" id="KW-0547">Nucleotide-binding</keyword>
<gene>
    <name evidence="15" type="ORF">PNEG_03058</name>
</gene>
<dbReference type="EMBL" id="AFWA02000015">
    <property type="protein sequence ID" value="EMR08582.1"/>
    <property type="molecule type" value="Genomic_DNA"/>
</dbReference>
<dbReference type="Gene3D" id="1.20.1060.20">
    <property type="match status" value="1"/>
</dbReference>
<evidence type="ECO:0000256" key="12">
    <source>
        <dbReference type="SAM" id="Coils"/>
    </source>
</evidence>
<keyword evidence="16" id="KW-1185">Reference proteome</keyword>
<dbReference type="PIRSF" id="PIRSF005719">
    <property type="entry name" value="SMC"/>
    <property type="match status" value="1"/>
</dbReference>
<feature type="coiled-coil region" evidence="12">
    <location>
        <begin position="335"/>
        <end position="362"/>
    </location>
</feature>
<evidence type="ECO:0000256" key="3">
    <source>
        <dbReference type="ARBA" id="ARBA00022618"/>
    </source>
</evidence>
<keyword evidence="6" id="KW-0067">ATP-binding</keyword>
<name>M7NMX5_PNEMU</name>
<evidence type="ECO:0000256" key="7">
    <source>
        <dbReference type="ARBA" id="ARBA00023054"/>
    </source>
</evidence>
<feature type="domain" description="SMC hinge" evidence="14">
    <location>
        <begin position="688"/>
        <end position="801"/>
    </location>
</feature>